<keyword evidence="3" id="KW-0249">Electron transport</keyword>
<keyword evidence="6" id="KW-0472">Membrane</keyword>
<evidence type="ECO:0000259" key="7">
    <source>
        <dbReference type="Pfam" id="PF13473"/>
    </source>
</evidence>
<dbReference type="Pfam" id="PF13473">
    <property type="entry name" value="Cupredoxin_1"/>
    <property type="match status" value="1"/>
</dbReference>
<gene>
    <name evidence="8" type="ORF">A2112_02045</name>
</gene>
<dbReference type="InterPro" id="IPR050845">
    <property type="entry name" value="Cu-binding_ET"/>
</dbReference>
<dbReference type="PROSITE" id="PS00196">
    <property type="entry name" value="COPPER_BLUE"/>
    <property type="match status" value="1"/>
</dbReference>
<evidence type="ECO:0000256" key="2">
    <source>
        <dbReference type="ARBA" id="ARBA00022723"/>
    </source>
</evidence>
<sequence length="152" mass="16152">MQGKGLWLGVGAGVLALLAAGYFLFFNKEKPQGTSSSLTSPSTSSPIPTEGTPVEGEESEVREITIEAEEYSYSTEGISVKKGEKVKLTMVNNGRMSHDFVVDDTDIATSLVGPGKSVSVEFTIDEAGSYTFFCSVGNHRALGMEGTLEVTE</sequence>
<evidence type="ECO:0000256" key="6">
    <source>
        <dbReference type="SAM" id="Phobius"/>
    </source>
</evidence>
<dbReference type="InterPro" id="IPR008972">
    <property type="entry name" value="Cupredoxin"/>
</dbReference>
<feature type="domain" description="EfeO-type cupredoxin-like" evidence="7">
    <location>
        <begin position="58"/>
        <end position="139"/>
    </location>
</feature>
<dbReference type="AlphaFoldDB" id="A0A1F7WMS5"/>
<keyword evidence="6" id="KW-1133">Transmembrane helix</keyword>
<dbReference type="Proteomes" id="UP000177091">
    <property type="component" value="Unassembled WGS sequence"/>
</dbReference>
<evidence type="ECO:0000313" key="8">
    <source>
        <dbReference type="EMBL" id="OGM04133.1"/>
    </source>
</evidence>
<dbReference type="InterPro" id="IPR028871">
    <property type="entry name" value="BlueCu_1_BS"/>
</dbReference>
<feature type="region of interest" description="Disordered" evidence="5">
    <location>
        <begin position="33"/>
        <end position="59"/>
    </location>
</feature>
<keyword evidence="1" id="KW-0813">Transport</keyword>
<evidence type="ECO:0000313" key="9">
    <source>
        <dbReference type="Proteomes" id="UP000177091"/>
    </source>
</evidence>
<feature type="transmembrane region" description="Helical" evidence="6">
    <location>
        <begin position="6"/>
        <end position="26"/>
    </location>
</feature>
<protein>
    <recommendedName>
        <fullName evidence="7">EfeO-type cupredoxin-like domain-containing protein</fullName>
    </recommendedName>
</protein>
<dbReference type="SUPFAM" id="SSF49503">
    <property type="entry name" value="Cupredoxins"/>
    <property type="match status" value="1"/>
</dbReference>
<evidence type="ECO:0000256" key="4">
    <source>
        <dbReference type="ARBA" id="ARBA00023008"/>
    </source>
</evidence>
<organism evidence="8 9">
    <name type="scientific">Candidatus Woesebacteria bacterium GWA1_42_12</name>
    <dbReference type="NCBI Taxonomy" id="1802472"/>
    <lineage>
        <taxon>Bacteria</taxon>
        <taxon>Candidatus Woeseibacteriota</taxon>
    </lineage>
</organism>
<dbReference type="InterPro" id="IPR028096">
    <property type="entry name" value="EfeO_Cupredoxin"/>
</dbReference>
<dbReference type="PANTHER" id="PTHR38439">
    <property type="entry name" value="AURACYANIN-B"/>
    <property type="match status" value="1"/>
</dbReference>
<dbReference type="Gene3D" id="2.60.40.420">
    <property type="entry name" value="Cupredoxins - blue copper proteins"/>
    <property type="match status" value="1"/>
</dbReference>
<proteinExistence type="predicted"/>
<evidence type="ECO:0000256" key="1">
    <source>
        <dbReference type="ARBA" id="ARBA00022448"/>
    </source>
</evidence>
<keyword evidence="6" id="KW-0812">Transmembrane</keyword>
<name>A0A1F7WMS5_9BACT</name>
<comment type="caution">
    <text evidence="8">The sequence shown here is derived from an EMBL/GenBank/DDBJ whole genome shotgun (WGS) entry which is preliminary data.</text>
</comment>
<keyword evidence="4" id="KW-0186">Copper</keyword>
<keyword evidence="2" id="KW-0479">Metal-binding</keyword>
<evidence type="ECO:0000256" key="5">
    <source>
        <dbReference type="SAM" id="MobiDB-lite"/>
    </source>
</evidence>
<evidence type="ECO:0000256" key="3">
    <source>
        <dbReference type="ARBA" id="ARBA00022982"/>
    </source>
</evidence>
<feature type="compositionally biased region" description="Low complexity" evidence="5">
    <location>
        <begin position="33"/>
        <end position="53"/>
    </location>
</feature>
<dbReference type="GO" id="GO:0005507">
    <property type="term" value="F:copper ion binding"/>
    <property type="evidence" value="ECO:0007669"/>
    <property type="project" value="TreeGrafter"/>
</dbReference>
<dbReference type="PANTHER" id="PTHR38439:SF2">
    <property type="entry name" value="OUTER MEMBRANE PROTEIN H.8"/>
    <property type="match status" value="1"/>
</dbReference>
<accession>A0A1F7WMS5</accession>
<dbReference type="EMBL" id="MGFK01000020">
    <property type="protein sequence ID" value="OGM04133.1"/>
    <property type="molecule type" value="Genomic_DNA"/>
</dbReference>
<reference evidence="8 9" key="1">
    <citation type="journal article" date="2016" name="Nat. Commun.">
        <title>Thousands of microbial genomes shed light on interconnected biogeochemical processes in an aquifer system.</title>
        <authorList>
            <person name="Anantharaman K."/>
            <person name="Brown C.T."/>
            <person name="Hug L.A."/>
            <person name="Sharon I."/>
            <person name="Castelle C.J."/>
            <person name="Probst A.J."/>
            <person name="Thomas B.C."/>
            <person name="Singh A."/>
            <person name="Wilkins M.J."/>
            <person name="Karaoz U."/>
            <person name="Brodie E.L."/>
            <person name="Williams K.H."/>
            <person name="Hubbard S.S."/>
            <person name="Banfield J.F."/>
        </authorList>
    </citation>
    <scope>NUCLEOTIDE SEQUENCE [LARGE SCALE GENOMIC DNA]</scope>
</reference>